<proteinExistence type="predicted"/>
<reference evidence="1" key="1">
    <citation type="submission" date="2021-01" db="EMBL/GenBank/DDBJ databases">
        <title>Whole genome shotgun sequence of Rhizocola hellebori NBRC 109834.</title>
        <authorList>
            <person name="Komaki H."/>
            <person name="Tamura T."/>
        </authorList>
    </citation>
    <scope>NUCLEOTIDE SEQUENCE</scope>
    <source>
        <strain evidence="1">NBRC 109834</strain>
    </source>
</reference>
<evidence type="ECO:0000313" key="1">
    <source>
        <dbReference type="EMBL" id="GIH03636.1"/>
    </source>
</evidence>
<dbReference type="EMBL" id="BONY01000008">
    <property type="protein sequence ID" value="GIH03636.1"/>
    <property type="molecule type" value="Genomic_DNA"/>
</dbReference>
<evidence type="ECO:0000313" key="2">
    <source>
        <dbReference type="Proteomes" id="UP000612899"/>
    </source>
</evidence>
<organism evidence="1 2">
    <name type="scientific">Rhizocola hellebori</name>
    <dbReference type="NCBI Taxonomy" id="1392758"/>
    <lineage>
        <taxon>Bacteria</taxon>
        <taxon>Bacillati</taxon>
        <taxon>Actinomycetota</taxon>
        <taxon>Actinomycetes</taxon>
        <taxon>Micromonosporales</taxon>
        <taxon>Micromonosporaceae</taxon>
        <taxon>Rhizocola</taxon>
    </lineage>
</organism>
<dbReference type="AlphaFoldDB" id="A0A8J3Q5C3"/>
<protein>
    <submittedName>
        <fullName evidence="1">Uncharacterized protein</fullName>
    </submittedName>
</protein>
<dbReference type="Proteomes" id="UP000612899">
    <property type="component" value="Unassembled WGS sequence"/>
</dbReference>
<sequence length="138" mass="15603">MEDNIISMPDRPVIACDMSTAPDTPDERTAEYGRLFGQHLLGKERTAEGIRFRLRAAEGVEAWVRDLSAREKACCPFADFEIATADEEVRWDITVVDDDLARAALDEFYQVPEMTSAGEDWRVMGQRLADRGFSITTR</sequence>
<gene>
    <name evidence="1" type="ORF">Rhe02_17030</name>
</gene>
<name>A0A8J3Q5C3_9ACTN</name>
<keyword evidence="2" id="KW-1185">Reference proteome</keyword>
<accession>A0A8J3Q5C3</accession>
<comment type="caution">
    <text evidence="1">The sequence shown here is derived from an EMBL/GenBank/DDBJ whole genome shotgun (WGS) entry which is preliminary data.</text>
</comment>
<dbReference type="RefSeq" id="WP_203907535.1">
    <property type="nucleotide sequence ID" value="NZ_BONY01000008.1"/>
</dbReference>